<comment type="caution">
    <text evidence="2">The sequence shown here is derived from an EMBL/GenBank/DDBJ whole genome shotgun (WGS) entry which is preliminary data.</text>
</comment>
<proteinExistence type="predicted"/>
<dbReference type="PROSITE" id="PS50213">
    <property type="entry name" value="FAS1"/>
    <property type="match status" value="1"/>
</dbReference>
<reference evidence="2 3" key="1">
    <citation type="submission" date="2017-08" db="EMBL/GenBank/DDBJ databases">
        <title>Acidophilic green algal genome provides insights into adaptation to an acidic environment.</title>
        <authorList>
            <person name="Hirooka S."/>
            <person name="Hirose Y."/>
            <person name="Kanesaki Y."/>
            <person name="Higuchi S."/>
            <person name="Fujiwara T."/>
            <person name="Onuma R."/>
            <person name="Era A."/>
            <person name="Ohbayashi R."/>
            <person name="Uzuka A."/>
            <person name="Nozaki H."/>
            <person name="Yoshikawa H."/>
            <person name="Miyagishima S.Y."/>
        </authorList>
    </citation>
    <scope>NUCLEOTIDE SEQUENCE [LARGE SCALE GENOMIC DNA]</scope>
    <source>
        <strain evidence="2 3">NIES-2499</strain>
    </source>
</reference>
<dbReference type="Proteomes" id="UP000232323">
    <property type="component" value="Unassembled WGS sequence"/>
</dbReference>
<dbReference type="PANTHER" id="PTHR10900:SF77">
    <property type="entry name" value="FI19380P1"/>
    <property type="match status" value="1"/>
</dbReference>
<sequence length="186" mass="19159">MSSHYSSSKRTAVPLVVPLFIAASLLATSISAQQQQTSATIATVAEGLGLTILVSALHAAGGTLLLAATNSTSAVTVFAPTDVAFLQAINDLNTNSSALLANKPLLTSILSFHIVPGLVPSTAATREGATFPTLLSGQTLVFSKKGIFKKSYEVTGYKTTAKLLMKDVPAGGSLLHVIDRVLIPAP</sequence>
<dbReference type="Gene3D" id="2.30.180.10">
    <property type="entry name" value="FAS1 domain"/>
    <property type="match status" value="1"/>
</dbReference>
<accession>A0A250WYZ5</accession>
<organism evidence="2 3">
    <name type="scientific">Chlamydomonas eustigma</name>
    <dbReference type="NCBI Taxonomy" id="1157962"/>
    <lineage>
        <taxon>Eukaryota</taxon>
        <taxon>Viridiplantae</taxon>
        <taxon>Chlorophyta</taxon>
        <taxon>core chlorophytes</taxon>
        <taxon>Chlorophyceae</taxon>
        <taxon>CS clade</taxon>
        <taxon>Chlamydomonadales</taxon>
        <taxon>Chlamydomonadaceae</taxon>
        <taxon>Chlamydomonas</taxon>
    </lineage>
</organism>
<dbReference type="InterPro" id="IPR036378">
    <property type="entry name" value="FAS1_dom_sf"/>
</dbReference>
<dbReference type="PANTHER" id="PTHR10900">
    <property type="entry name" value="PERIOSTIN-RELATED"/>
    <property type="match status" value="1"/>
</dbReference>
<dbReference type="InterPro" id="IPR000782">
    <property type="entry name" value="FAS1_domain"/>
</dbReference>
<dbReference type="EMBL" id="BEGY01000014">
    <property type="protein sequence ID" value="GAX75919.1"/>
    <property type="molecule type" value="Genomic_DNA"/>
</dbReference>
<dbReference type="SUPFAM" id="SSF82153">
    <property type="entry name" value="FAS1 domain"/>
    <property type="match status" value="1"/>
</dbReference>
<feature type="domain" description="FAS1" evidence="1">
    <location>
        <begin position="37"/>
        <end position="182"/>
    </location>
</feature>
<name>A0A250WYZ5_9CHLO</name>
<protein>
    <recommendedName>
        <fullName evidence="1">FAS1 domain-containing protein</fullName>
    </recommendedName>
</protein>
<evidence type="ECO:0000313" key="2">
    <source>
        <dbReference type="EMBL" id="GAX75919.1"/>
    </source>
</evidence>
<dbReference type="GO" id="GO:0005615">
    <property type="term" value="C:extracellular space"/>
    <property type="evidence" value="ECO:0007669"/>
    <property type="project" value="TreeGrafter"/>
</dbReference>
<dbReference type="Pfam" id="PF02469">
    <property type="entry name" value="Fasciclin"/>
    <property type="match status" value="1"/>
</dbReference>
<keyword evidence="3" id="KW-1185">Reference proteome</keyword>
<dbReference type="OrthoDB" id="532922at2759"/>
<evidence type="ECO:0000313" key="3">
    <source>
        <dbReference type="Proteomes" id="UP000232323"/>
    </source>
</evidence>
<dbReference type="AlphaFoldDB" id="A0A250WYZ5"/>
<evidence type="ECO:0000259" key="1">
    <source>
        <dbReference type="PROSITE" id="PS50213"/>
    </source>
</evidence>
<dbReference type="InterPro" id="IPR050904">
    <property type="entry name" value="Adhesion/Biosynth-related"/>
</dbReference>
<dbReference type="SMART" id="SM00554">
    <property type="entry name" value="FAS1"/>
    <property type="match status" value="1"/>
</dbReference>
<gene>
    <name evidence="2" type="ORF">CEUSTIGMA_g3362.t1</name>
</gene>